<protein>
    <submittedName>
        <fullName evidence="1">YidC/Oxa1 family membrane protein insertase</fullName>
    </submittedName>
</protein>
<organism evidence="1 2">
    <name type="scientific">Pasteurella canis</name>
    <dbReference type="NCBI Taxonomy" id="753"/>
    <lineage>
        <taxon>Bacteria</taxon>
        <taxon>Pseudomonadati</taxon>
        <taxon>Pseudomonadota</taxon>
        <taxon>Gammaproteobacteria</taxon>
        <taxon>Pasteurellales</taxon>
        <taxon>Pasteurellaceae</taxon>
        <taxon>Pasteurella</taxon>
    </lineage>
</organism>
<evidence type="ECO:0000313" key="2">
    <source>
        <dbReference type="Proteomes" id="UP000254704"/>
    </source>
</evidence>
<dbReference type="Proteomes" id="UP000254704">
    <property type="component" value="Unassembled WGS sequence"/>
</dbReference>
<proteinExistence type="predicted"/>
<evidence type="ECO:0000313" key="1">
    <source>
        <dbReference type="EMBL" id="SUC05991.1"/>
    </source>
</evidence>
<name>A0A379ES13_9PAST</name>
<sequence>MDSRRSLLVIALLFISFLVYQQWQLDYHTPKPVVTEQVNSTSDVPTISASTSTADITTSQQRGRVVTLENDVFRYKLIR</sequence>
<accession>A0A379ES13</accession>
<reference evidence="1 2" key="1">
    <citation type="submission" date="2018-06" db="EMBL/GenBank/DDBJ databases">
        <authorList>
            <consortium name="Pathogen Informatics"/>
            <person name="Doyle S."/>
        </authorList>
    </citation>
    <scope>NUCLEOTIDE SEQUENCE [LARGE SCALE GENOMIC DNA]</scope>
    <source>
        <strain evidence="1 2">NCTC11621</strain>
    </source>
</reference>
<dbReference type="AlphaFoldDB" id="A0A379ES13"/>
<gene>
    <name evidence="1" type="primary">yidC_1</name>
    <name evidence="1" type="ORF">NCTC11621_00162</name>
</gene>
<dbReference type="EMBL" id="UGTV01000013">
    <property type="protein sequence ID" value="SUC05991.1"/>
    <property type="molecule type" value="Genomic_DNA"/>
</dbReference>